<reference evidence="1" key="1">
    <citation type="submission" date="2020-04" db="EMBL/GenBank/DDBJ databases">
        <title>Deep metagenomics examines the oral microbiome during advanced dental caries in children, revealing novel taxa and co-occurrences with host molecules.</title>
        <authorList>
            <person name="Baker J.L."/>
            <person name="Morton J.T."/>
            <person name="Dinis M."/>
            <person name="Alvarez R."/>
            <person name="Tran N.C."/>
            <person name="Knight R."/>
            <person name="Edlund A."/>
        </authorList>
    </citation>
    <scope>NUCLEOTIDE SEQUENCE</scope>
    <source>
        <strain evidence="1">JCVI_44_bin.5</strain>
    </source>
</reference>
<organism evidence="1 2">
    <name type="scientific">Prevotella aurantiaca</name>
    <dbReference type="NCBI Taxonomy" id="596085"/>
    <lineage>
        <taxon>Bacteria</taxon>
        <taxon>Pseudomonadati</taxon>
        <taxon>Bacteroidota</taxon>
        <taxon>Bacteroidia</taxon>
        <taxon>Bacteroidales</taxon>
        <taxon>Prevotellaceae</taxon>
        <taxon>Prevotella</taxon>
    </lineage>
</organism>
<dbReference type="Proteomes" id="UP000771736">
    <property type="component" value="Unassembled WGS sequence"/>
</dbReference>
<name>A0A930HNF3_9BACT</name>
<evidence type="ECO:0000313" key="1">
    <source>
        <dbReference type="EMBL" id="MBF1385049.1"/>
    </source>
</evidence>
<sequence>MKKTIYTLLTILMAVCFVSCEKAILEEGVEKEQQGKGKTKTISLRINEEIATSESPLFINVTRSAGRKLYGINVFEKKGKSTSYSKYAYGLFDDPSKISIALNENCHYRFECLIVEEKEDGIYLSESGYMAPFITTKENPTKLSNSFIKSSSENLALPPKDKTTITGNKQVWCPKLIKQYGTLSDFTPKTSNIVSIKVKRAVFGLHLTITPPEEGTIEVKYLDDYTATVNASDPVFDHQAIYSFTQTDKAIEDDYKGESHFLLNWTKTDGTIKSEQKVVILKRNVMTNIKVSMKNPNPSSIAIEEESENMISENVEWIVE</sequence>
<gene>
    <name evidence="1" type="ORF">HXN26_09420</name>
</gene>
<dbReference type="RefSeq" id="WP_273160926.1">
    <property type="nucleotide sequence ID" value="NZ_CAJPLR010000088.1"/>
</dbReference>
<proteinExistence type="predicted"/>
<dbReference type="AlphaFoldDB" id="A0A930HNF3"/>
<accession>A0A930HNF3</accession>
<comment type="caution">
    <text evidence="1">The sequence shown here is derived from an EMBL/GenBank/DDBJ whole genome shotgun (WGS) entry which is preliminary data.</text>
</comment>
<dbReference type="EMBL" id="JABZSJ010000063">
    <property type="protein sequence ID" value="MBF1385049.1"/>
    <property type="molecule type" value="Genomic_DNA"/>
</dbReference>
<protein>
    <submittedName>
        <fullName evidence="1">Uncharacterized protein</fullName>
    </submittedName>
</protein>
<evidence type="ECO:0000313" key="2">
    <source>
        <dbReference type="Proteomes" id="UP000771736"/>
    </source>
</evidence>